<dbReference type="Proteomes" id="UP000297597">
    <property type="component" value="Unassembled WGS sequence"/>
</dbReference>
<dbReference type="OrthoDB" id="9811589at2"/>
<gene>
    <name evidence="2" type="primary">ubiG</name>
    <name evidence="2" type="ORF">Pmgp_03073</name>
</gene>
<dbReference type="GO" id="GO:0032259">
    <property type="term" value="P:methylation"/>
    <property type="evidence" value="ECO:0007669"/>
    <property type="project" value="UniProtKB-KW"/>
</dbReference>
<keyword evidence="3" id="KW-1185">Reference proteome</keyword>
<feature type="transmembrane region" description="Helical" evidence="1">
    <location>
        <begin position="148"/>
        <end position="165"/>
    </location>
</feature>
<name>A0A4Y7RKJ7_9FIRM</name>
<sequence length="254" mass="29122">MVKIGELTDSEYWNEKWKAFKVKKISERHFFYGKNGIFLRSIRRHNIKLNSKSILEVGGAGSYFLLALSKWGNSDVTAIDYSPVGLEKTREVFTLNDCLVKTIQSDFLSWDNEGKQYDILVHWGVLEHFENTVPIFTKCQQLLKPNGILVFAMPNMMAYGAYFWAKWAPDNWGKHIFHSDDTIKSACSLAGLKLDKVFYWGYPLLQISLWEKKGLLQTAVSLLNLSLIVLGAILPIYHFGHRKISVYRGFIASS</sequence>
<keyword evidence="1" id="KW-1133">Transmembrane helix</keyword>
<dbReference type="Pfam" id="PF13489">
    <property type="entry name" value="Methyltransf_23"/>
    <property type="match status" value="1"/>
</dbReference>
<proteinExistence type="predicted"/>
<reference evidence="2 3" key="1">
    <citation type="journal article" date="2018" name="Environ. Microbiol.">
        <title>Novel energy conservation strategies and behaviour of Pelotomaculum schinkii driving syntrophic propionate catabolism.</title>
        <authorList>
            <person name="Hidalgo-Ahumada C.A.P."/>
            <person name="Nobu M.K."/>
            <person name="Narihiro T."/>
            <person name="Tamaki H."/>
            <person name="Liu W.T."/>
            <person name="Kamagata Y."/>
            <person name="Stams A.J.M."/>
            <person name="Imachi H."/>
            <person name="Sousa D.Z."/>
        </authorList>
    </citation>
    <scope>NUCLEOTIDE SEQUENCE [LARGE SCALE GENOMIC DNA]</scope>
    <source>
        <strain evidence="2 3">MGP</strain>
    </source>
</reference>
<dbReference type="SUPFAM" id="SSF53335">
    <property type="entry name" value="S-adenosyl-L-methionine-dependent methyltransferases"/>
    <property type="match status" value="1"/>
</dbReference>
<keyword evidence="1" id="KW-0812">Transmembrane</keyword>
<feature type="transmembrane region" description="Helical" evidence="1">
    <location>
        <begin position="219"/>
        <end position="239"/>
    </location>
</feature>
<keyword evidence="2" id="KW-0489">Methyltransferase</keyword>
<dbReference type="Gene3D" id="3.40.50.150">
    <property type="entry name" value="Vaccinia Virus protein VP39"/>
    <property type="match status" value="1"/>
</dbReference>
<dbReference type="AlphaFoldDB" id="A0A4Y7RKJ7"/>
<keyword evidence="2" id="KW-0830">Ubiquinone</keyword>
<protein>
    <submittedName>
        <fullName evidence="2">Ubiquinone biosynthesis O-methyltransferase</fullName>
        <ecNumber evidence="2">2.1.1.222</ecNumber>
    </submittedName>
</protein>
<organism evidence="2 3">
    <name type="scientific">Pelotomaculum propionicicum</name>
    <dbReference type="NCBI Taxonomy" id="258475"/>
    <lineage>
        <taxon>Bacteria</taxon>
        <taxon>Bacillati</taxon>
        <taxon>Bacillota</taxon>
        <taxon>Clostridia</taxon>
        <taxon>Eubacteriales</taxon>
        <taxon>Desulfotomaculaceae</taxon>
        <taxon>Pelotomaculum</taxon>
    </lineage>
</organism>
<dbReference type="PANTHER" id="PTHR43861:SF6">
    <property type="entry name" value="METHYLTRANSFERASE TYPE 11"/>
    <property type="match status" value="1"/>
</dbReference>
<dbReference type="InterPro" id="IPR029063">
    <property type="entry name" value="SAM-dependent_MTases_sf"/>
</dbReference>
<comment type="caution">
    <text evidence="2">The sequence shown here is derived from an EMBL/GenBank/DDBJ whole genome shotgun (WGS) entry which is preliminary data.</text>
</comment>
<keyword evidence="2" id="KW-0808">Transferase</keyword>
<evidence type="ECO:0000313" key="3">
    <source>
        <dbReference type="Proteomes" id="UP000297597"/>
    </source>
</evidence>
<accession>A0A4Y7RKJ7</accession>
<keyword evidence="1" id="KW-0472">Membrane</keyword>
<dbReference type="EC" id="2.1.1.222" evidence="2"/>
<dbReference type="EMBL" id="QFFZ01000045">
    <property type="protein sequence ID" value="TEB09528.1"/>
    <property type="molecule type" value="Genomic_DNA"/>
</dbReference>
<evidence type="ECO:0000313" key="2">
    <source>
        <dbReference type="EMBL" id="TEB09528.1"/>
    </source>
</evidence>
<evidence type="ECO:0000256" key="1">
    <source>
        <dbReference type="SAM" id="Phobius"/>
    </source>
</evidence>
<dbReference type="RefSeq" id="WP_134214909.1">
    <property type="nucleotide sequence ID" value="NZ_QFFZ01000045.1"/>
</dbReference>
<dbReference type="PANTHER" id="PTHR43861">
    <property type="entry name" value="TRANS-ACONITATE 2-METHYLTRANSFERASE-RELATED"/>
    <property type="match status" value="1"/>
</dbReference>
<dbReference type="CDD" id="cd02440">
    <property type="entry name" value="AdoMet_MTases"/>
    <property type="match status" value="1"/>
</dbReference>
<dbReference type="GO" id="GO:0102208">
    <property type="term" value="F:2-polyprenyl-6-hydroxyphenol methylase activity"/>
    <property type="evidence" value="ECO:0007669"/>
    <property type="project" value="UniProtKB-EC"/>
</dbReference>